<dbReference type="EMBL" id="CP003379">
    <property type="protein sequence ID" value="AFL89076.1"/>
    <property type="molecule type" value="Genomic_DNA"/>
</dbReference>
<dbReference type="KEGG" id="trs:Terro_2840"/>
<dbReference type="InterPro" id="IPR025673">
    <property type="entry name" value="PCYCGC"/>
</dbReference>
<name>I3ZIK8_TERRK</name>
<gene>
    <name evidence="2" type="ordered locus">Terro_2840</name>
</gene>
<accession>I3ZIK8</accession>
<dbReference type="OrthoDB" id="2654667at2"/>
<dbReference type="NCBIfam" id="NF041379">
    <property type="entry name" value="OS_HP4_CYCXC"/>
    <property type="match status" value="1"/>
</dbReference>
<proteinExistence type="predicted"/>
<protein>
    <submittedName>
        <fullName evidence="2">Uncharacterized protein</fullName>
    </submittedName>
</protein>
<sequence>MRFSKDHIYRGFGVASLALLTLAATAQWAKPDIPAYHANPSRSPMPKLFADAERNGVYFSRPYQTASYKMADAIPEVLYQMPCYCRCDRAMGHKSLHSCFEGSHAAVCTTCMSEAAYAYQQHRAGKTIAQIRSGIERGDWQEVDLAAVNDEMLEPLQP</sequence>
<feature type="signal peptide" evidence="1">
    <location>
        <begin position="1"/>
        <end position="29"/>
    </location>
</feature>
<evidence type="ECO:0000256" key="1">
    <source>
        <dbReference type="SAM" id="SignalP"/>
    </source>
</evidence>
<dbReference type="Proteomes" id="UP000006056">
    <property type="component" value="Chromosome"/>
</dbReference>
<evidence type="ECO:0000313" key="2">
    <source>
        <dbReference type="EMBL" id="AFL89076.1"/>
    </source>
</evidence>
<keyword evidence="1" id="KW-0732">Signal</keyword>
<feature type="chain" id="PRO_5003684704" evidence="1">
    <location>
        <begin position="30"/>
        <end position="158"/>
    </location>
</feature>
<dbReference type="HOGENOM" id="CLU_115354_0_0_0"/>
<keyword evidence="3" id="KW-1185">Reference proteome</keyword>
<dbReference type="eggNOG" id="ENOG5030ZTQ">
    <property type="taxonomic scope" value="Bacteria"/>
</dbReference>
<dbReference type="RefSeq" id="WP_014786340.1">
    <property type="nucleotide sequence ID" value="NC_018014.1"/>
</dbReference>
<organism evidence="2 3">
    <name type="scientific">Terriglobus roseus (strain DSM 18391 / NRRL B-41598 / KBS 63)</name>
    <dbReference type="NCBI Taxonomy" id="926566"/>
    <lineage>
        <taxon>Bacteria</taxon>
        <taxon>Pseudomonadati</taxon>
        <taxon>Acidobacteriota</taxon>
        <taxon>Terriglobia</taxon>
        <taxon>Terriglobales</taxon>
        <taxon>Acidobacteriaceae</taxon>
        <taxon>Terriglobus</taxon>
    </lineage>
</organism>
<evidence type="ECO:0000313" key="3">
    <source>
        <dbReference type="Proteomes" id="UP000006056"/>
    </source>
</evidence>
<dbReference type="STRING" id="926566.Terro_2840"/>
<reference evidence="2 3" key="1">
    <citation type="submission" date="2012-06" db="EMBL/GenBank/DDBJ databases">
        <title>Complete genome of Terriglobus roseus DSM 18391.</title>
        <authorList>
            <consortium name="US DOE Joint Genome Institute (JGI-PGF)"/>
            <person name="Lucas S."/>
            <person name="Copeland A."/>
            <person name="Lapidus A."/>
            <person name="Glavina del Rio T."/>
            <person name="Dalin E."/>
            <person name="Tice H."/>
            <person name="Bruce D."/>
            <person name="Goodwin L."/>
            <person name="Pitluck S."/>
            <person name="Peters L."/>
            <person name="Mikhailova N."/>
            <person name="Munk A.C.C."/>
            <person name="Kyrpides N."/>
            <person name="Mavromatis K."/>
            <person name="Ivanova N."/>
            <person name="Brettin T."/>
            <person name="Detter J.C."/>
            <person name="Han C."/>
            <person name="Larimer F."/>
            <person name="Land M."/>
            <person name="Hauser L."/>
            <person name="Markowitz V."/>
            <person name="Cheng J.-F."/>
            <person name="Hugenholtz P."/>
            <person name="Woyke T."/>
            <person name="Wu D."/>
            <person name="Brambilla E."/>
            <person name="Klenk H.-P."/>
            <person name="Eisen J.A."/>
        </authorList>
    </citation>
    <scope>NUCLEOTIDE SEQUENCE [LARGE SCALE GENOMIC DNA]</scope>
    <source>
        <strain evidence="3">DSM 18391 / NRRL B-41598 / KBS 63</strain>
    </source>
</reference>
<dbReference type="Pfam" id="PF13798">
    <property type="entry name" value="PCYCGC"/>
    <property type="match status" value="1"/>
</dbReference>
<dbReference type="AlphaFoldDB" id="I3ZIK8"/>